<keyword evidence="5 8" id="KW-0812">Transmembrane</keyword>
<accession>A0A1M7ZNV6</accession>
<organism evidence="9 10">
    <name type="scientific">Pseudoxanthobacter soli DSM 19599</name>
    <dbReference type="NCBI Taxonomy" id="1123029"/>
    <lineage>
        <taxon>Bacteria</taxon>
        <taxon>Pseudomonadati</taxon>
        <taxon>Pseudomonadota</taxon>
        <taxon>Alphaproteobacteria</taxon>
        <taxon>Hyphomicrobiales</taxon>
        <taxon>Segnochrobactraceae</taxon>
        <taxon>Pseudoxanthobacter</taxon>
    </lineage>
</organism>
<keyword evidence="2" id="KW-0813">Transport</keyword>
<protein>
    <submittedName>
        <fullName evidence="9">Ribose transport system permease protein</fullName>
    </submittedName>
</protein>
<feature type="transmembrane region" description="Helical" evidence="8">
    <location>
        <begin position="248"/>
        <end position="268"/>
    </location>
</feature>
<keyword evidence="7 8" id="KW-0472">Membrane</keyword>
<dbReference type="PANTHER" id="PTHR32196">
    <property type="entry name" value="ABC TRANSPORTER PERMEASE PROTEIN YPHD-RELATED-RELATED"/>
    <property type="match status" value="1"/>
</dbReference>
<sequence length="333" mass="34016">MSDITTTARPEAPVSGVRIVGRWWLLFALVACLAAFTIVRPQMLEAGNIVTILRSASLMAIMVLALTWVIAAGKIDVSFMQVAALANMTAAGLLSKGSGWAVAAVCGIAVGAIVGLANGLLVGRMRLSPLITTIATGGICASAAAAIGAGTSIRIDDPGVLGAFLSASVGPIPLIAIVAAVLYVAAWWLQERLTFGHYIYAAEQNEEALIDVGVSASRLLVLVYVMSGVCASVAGVLLAASLSSGQPMIGASYFIDGLTAVFLGGMMIRIGRPNVIGTATAVLLLAVLVSGGALLGWPDYQREIIKGALLFAGVVMAVRMGHAPEGLKRGSGT</sequence>
<keyword evidence="10" id="KW-1185">Reference proteome</keyword>
<feature type="transmembrane region" description="Helical" evidence="8">
    <location>
        <begin position="161"/>
        <end position="189"/>
    </location>
</feature>
<feature type="transmembrane region" description="Helical" evidence="8">
    <location>
        <begin position="275"/>
        <end position="298"/>
    </location>
</feature>
<keyword evidence="3" id="KW-1003">Cell membrane</keyword>
<dbReference type="OrthoDB" id="9808136at2"/>
<dbReference type="AlphaFoldDB" id="A0A1M7ZNV6"/>
<feature type="transmembrane region" description="Helical" evidence="8">
    <location>
        <begin position="51"/>
        <end position="71"/>
    </location>
</feature>
<evidence type="ECO:0000256" key="6">
    <source>
        <dbReference type="ARBA" id="ARBA00022989"/>
    </source>
</evidence>
<dbReference type="Pfam" id="PF02653">
    <property type="entry name" value="BPD_transp_2"/>
    <property type="match status" value="1"/>
</dbReference>
<keyword evidence="6 8" id="KW-1133">Transmembrane helix</keyword>
<gene>
    <name evidence="9" type="ORF">SAMN02745172_03244</name>
</gene>
<evidence type="ECO:0000256" key="4">
    <source>
        <dbReference type="ARBA" id="ARBA00022519"/>
    </source>
</evidence>
<dbReference type="RefSeq" id="WP_073630541.1">
    <property type="nucleotide sequence ID" value="NZ_FRXO01000006.1"/>
</dbReference>
<evidence type="ECO:0000256" key="5">
    <source>
        <dbReference type="ARBA" id="ARBA00022692"/>
    </source>
</evidence>
<dbReference type="PANTHER" id="PTHR32196:SF21">
    <property type="entry name" value="ABC TRANSPORTER PERMEASE PROTEIN YPHD-RELATED"/>
    <property type="match status" value="1"/>
</dbReference>
<feature type="transmembrane region" description="Helical" evidence="8">
    <location>
        <begin position="20"/>
        <end position="39"/>
    </location>
</feature>
<feature type="transmembrane region" description="Helical" evidence="8">
    <location>
        <begin position="219"/>
        <end position="242"/>
    </location>
</feature>
<evidence type="ECO:0000256" key="1">
    <source>
        <dbReference type="ARBA" id="ARBA00004651"/>
    </source>
</evidence>
<dbReference type="Proteomes" id="UP000186406">
    <property type="component" value="Unassembled WGS sequence"/>
</dbReference>
<evidence type="ECO:0000313" key="9">
    <source>
        <dbReference type="EMBL" id="SHO66585.1"/>
    </source>
</evidence>
<evidence type="ECO:0000256" key="7">
    <source>
        <dbReference type="ARBA" id="ARBA00023136"/>
    </source>
</evidence>
<dbReference type="InterPro" id="IPR001851">
    <property type="entry name" value="ABC_transp_permease"/>
</dbReference>
<dbReference type="CDD" id="cd06579">
    <property type="entry name" value="TM_PBP1_transp_AraH_like"/>
    <property type="match status" value="1"/>
</dbReference>
<evidence type="ECO:0000256" key="3">
    <source>
        <dbReference type="ARBA" id="ARBA00022475"/>
    </source>
</evidence>
<feature type="transmembrane region" description="Helical" evidence="8">
    <location>
        <begin position="134"/>
        <end position="155"/>
    </location>
</feature>
<reference evidence="9 10" key="1">
    <citation type="submission" date="2016-12" db="EMBL/GenBank/DDBJ databases">
        <authorList>
            <person name="Song W.-J."/>
            <person name="Kurnit D.M."/>
        </authorList>
    </citation>
    <scope>NUCLEOTIDE SEQUENCE [LARGE SCALE GENOMIC DNA]</scope>
    <source>
        <strain evidence="9 10">DSM 19599</strain>
    </source>
</reference>
<evidence type="ECO:0000313" key="10">
    <source>
        <dbReference type="Proteomes" id="UP000186406"/>
    </source>
</evidence>
<dbReference type="GO" id="GO:0005886">
    <property type="term" value="C:plasma membrane"/>
    <property type="evidence" value="ECO:0007669"/>
    <property type="project" value="UniProtKB-SubCell"/>
</dbReference>
<name>A0A1M7ZNV6_9HYPH</name>
<comment type="subcellular location">
    <subcellularLocation>
        <location evidence="1">Cell membrane</location>
        <topology evidence="1">Multi-pass membrane protein</topology>
    </subcellularLocation>
</comment>
<dbReference type="GO" id="GO:0022857">
    <property type="term" value="F:transmembrane transporter activity"/>
    <property type="evidence" value="ECO:0007669"/>
    <property type="project" value="InterPro"/>
</dbReference>
<proteinExistence type="predicted"/>
<dbReference type="EMBL" id="FRXO01000006">
    <property type="protein sequence ID" value="SHO66585.1"/>
    <property type="molecule type" value="Genomic_DNA"/>
</dbReference>
<dbReference type="STRING" id="1123029.SAMN02745172_03244"/>
<keyword evidence="4" id="KW-0997">Cell inner membrane</keyword>
<feature type="transmembrane region" description="Helical" evidence="8">
    <location>
        <begin position="304"/>
        <end position="321"/>
    </location>
</feature>
<feature type="transmembrane region" description="Helical" evidence="8">
    <location>
        <begin position="100"/>
        <end position="122"/>
    </location>
</feature>
<evidence type="ECO:0000256" key="2">
    <source>
        <dbReference type="ARBA" id="ARBA00022448"/>
    </source>
</evidence>
<evidence type="ECO:0000256" key="8">
    <source>
        <dbReference type="SAM" id="Phobius"/>
    </source>
</evidence>